<comment type="caution">
    <text evidence="1">The sequence shown here is derived from an EMBL/GenBank/DDBJ whole genome shotgun (WGS) entry which is preliminary data.</text>
</comment>
<name>A0A401SAW5_CHIPU</name>
<reference evidence="1 2" key="1">
    <citation type="journal article" date="2018" name="Nat. Ecol. Evol.">
        <title>Shark genomes provide insights into elasmobranch evolution and the origin of vertebrates.</title>
        <authorList>
            <person name="Hara Y"/>
            <person name="Yamaguchi K"/>
            <person name="Onimaru K"/>
            <person name="Kadota M"/>
            <person name="Koyanagi M"/>
            <person name="Keeley SD"/>
            <person name="Tatsumi K"/>
            <person name="Tanaka K"/>
            <person name="Motone F"/>
            <person name="Kageyama Y"/>
            <person name="Nozu R"/>
            <person name="Adachi N"/>
            <person name="Nishimura O"/>
            <person name="Nakagawa R"/>
            <person name="Tanegashima C"/>
            <person name="Kiyatake I"/>
            <person name="Matsumoto R"/>
            <person name="Murakumo K"/>
            <person name="Nishida K"/>
            <person name="Terakita A"/>
            <person name="Kuratani S"/>
            <person name="Sato K"/>
            <person name="Hyodo S Kuraku.S."/>
        </authorList>
    </citation>
    <scope>NUCLEOTIDE SEQUENCE [LARGE SCALE GENOMIC DNA]</scope>
</reference>
<organism evidence="1 2">
    <name type="scientific">Chiloscyllium punctatum</name>
    <name type="common">Brownbanded bambooshark</name>
    <name type="synonym">Hemiscyllium punctatum</name>
    <dbReference type="NCBI Taxonomy" id="137246"/>
    <lineage>
        <taxon>Eukaryota</taxon>
        <taxon>Metazoa</taxon>
        <taxon>Chordata</taxon>
        <taxon>Craniata</taxon>
        <taxon>Vertebrata</taxon>
        <taxon>Chondrichthyes</taxon>
        <taxon>Elasmobranchii</taxon>
        <taxon>Galeomorphii</taxon>
        <taxon>Galeoidea</taxon>
        <taxon>Orectolobiformes</taxon>
        <taxon>Hemiscylliidae</taxon>
        <taxon>Chiloscyllium</taxon>
    </lineage>
</organism>
<sequence length="73" mass="8018">MTRSCRLSSGLQCTWEGVGSSEQRPYKMHIERRLTAPRPQMLPGGFRISGISDCRAAAVLAACGRARVQLRQG</sequence>
<keyword evidence="2" id="KW-1185">Reference proteome</keyword>
<dbReference type="Proteomes" id="UP000287033">
    <property type="component" value="Unassembled WGS sequence"/>
</dbReference>
<dbReference type="EMBL" id="BEZZ01000167">
    <property type="protein sequence ID" value="GCC27510.1"/>
    <property type="molecule type" value="Genomic_DNA"/>
</dbReference>
<evidence type="ECO:0000313" key="1">
    <source>
        <dbReference type="EMBL" id="GCC27510.1"/>
    </source>
</evidence>
<evidence type="ECO:0000313" key="2">
    <source>
        <dbReference type="Proteomes" id="UP000287033"/>
    </source>
</evidence>
<protein>
    <submittedName>
        <fullName evidence="1">Uncharacterized protein</fullName>
    </submittedName>
</protein>
<proteinExistence type="predicted"/>
<gene>
    <name evidence="1" type="ORF">chiPu_0005934</name>
</gene>
<dbReference type="AlphaFoldDB" id="A0A401SAW5"/>
<accession>A0A401SAW5</accession>